<comment type="cofactor">
    <cofactor evidence="3">
        <name>Mn(2+)</name>
        <dbReference type="ChEBI" id="CHEBI:29035"/>
    </cofactor>
    <text evidence="3">Binds 2 manganese ions per subunit.</text>
</comment>
<feature type="binding site" evidence="3">
    <location>
        <position position="167"/>
    </location>
    <ligand>
        <name>Mn(2+)</name>
        <dbReference type="ChEBI" id="CHEBI:29035"/>
        <label>1</label>
    </ligand>
</feature>
<dbReference type="Pfam" id="PF00190">
    <property type="entry name" value="Cupin_1"/>
    <property type="match status" value="2"/>
</dbReference>
<dbReference type="SMART" id="SM00835">
    <property type="entry name" value="Cupin_1"/>
    <property type="match status" value="1"/>
</dbReference>
<comment type="caution">
    <text evidence="7">The sequence shown here is derived from an EMBL/GenBank/DDBJ whole genome shotgun (WGS) entry which is preliminary data.</text>
</comment>
<keyword evidence="5" id="KW-0732">Signal</keyword>
<dbReference type="InterPro" id="IPR051610">
    <property type="entry name" value="GPI/OXD"/>
</dbReference>
<dbReference type="Gene3D" id="2.60.120.10">
    <property type="entry name" value="Jelly Rolls"/>
    <property type="match status" value="3"/>
</dbReference>
<proteinExistence type="predicted"/>
<evidence type="ECO:0000313" key="7">
    <source>
        <dbReference type="EMBL" id="KAJ3490877.1"/>
    </source>
</evidence>
<dbReference type="NCBIfam" id="TIGR03404">
    <property type="entry name" value="bicupin_oxalic"/>
    <property type="match status" value="1"/>
</dbReference>
<dbReference type="AlphaFoldDB" id="A0AAD5VFE8"/>
<feature type="binding site" evidence="3">
    <location>
        <position position="326"/>
    </location>
    <ligand>
        <name>Mn(2+)</name>
        <dbReference type="ChEBI" id="CHEBI:29035"/>
        <label>2</label>
    </ligand>
</feature>
<reference evidence="7" key="1">
    <citation type="submission" date="2022-07" db="EMBL/GenBank/DDBJ databases">
        <title>Genome Sequence of Physisporinus lineatus.</title>
        <authorList>
            <person name="Buettner E."/>
        </authorList>
    </citation>
    <scope>NUCLEOTIDE SEQUENCE</scope>
    <source>
        <strain evidence="7">VT162</strain>
    </source>
</reference>
<dbReference type="GO" id="GO:0046872">
    <property type="term" value="F:metal ion binding"/>
    <property type="evidence" value="ECO:0007669"/>
    <property type="project" value="UniProtKB-KW"/>
</dbReference>
<evidence type="ECO:0000259" key="6">
    <source>
        <dbReference type="SMART" id="SM00835"/>
    </source>
</evidence>
<feature type="active site" description="Proton donor" evidence="2">
    <location>
        <position position="379"/>
    </location>
</feature>
<keyword evidence="1 3" id="KW-0479">Metal-binding</keyword>
<dbReference type="InterPro" id="IPR011051">
    <property type="entry name" value="RmlC_Cupin_sf"/>
</dbReference>
<feature type="region of interest" description="Disordered" evidence="4">
    <location>
        <begin position="25"/>
        <end position="46"/>
    </location>
</feature>
<dbReference type="SUPFAM" id="SSF51182">
    <property type="entry name" value="RmlC-like cupins"/>
    <property type="match status" value="1"/>
</dbReference>
<feature type="binding site" evidence="3">
    <location>
        <position position="321"/>
    </location>
    <ligand>
        <name>Mn(2+)</name>
        <dbReference type="ChEBI" id="CHEBI:29035"/>
        <label>2</label>
    </ligand>
</feature>
<feature type="region of interest" description="Disordered" evidence="4">
    <location>
        <begin position="409"/>
        <end position="434"/>
    </location>
</feature>
<accession>A0AAD5VFE8</accession>
<evidence type="ECO:0000256" key="1">
    <source>
        <dbReference type="ARBA" id="ARBA00022723"/>
    </source>
</evidence>
<feature type="binding site" evidence="3">
    <location>
        <position position="319"/>
    </location>
    <ligand>
        <name>Mn(2+)</name>
        <dbReference type="ChEBI" id="CHEBI:29035"/>
        <label>2</label>
    </ligand>
</feature>
<feature type="binding site" evidence="3">
    <location>
        <position position="147"/>
    </location>
    <ligand>
        <name>Mn(2+)</name>
        <dbReference type="ChEBI" id="CHEBI:29035"/>
        <label>1</label>
    </ligand>
</feature>
<feature type="domain" description="Cupin type-1" evidence="6">
    <location>
        <begin position="274"/>
        <end position="391"/>
    </location>
</feature>
<evidence type="ECO:0000256" key="5">
    <source>
        <dbReference type="SAM" id="SignalP"/>
    </source>
</evidence>
<feature type="binding site" evidence="3">
    <location>
        <position position="365"/>
    </location>
    <ligand>
        <name>Mn(2+)</name>
        <dbReference type="ChEBI" id="CHEBI:29035"/>
        <label>2</label>
    </ligand>
</feature>
<protein>
    <recommendedName>
        <fullName evidence="6">Cupin type-1 domain-containing protein</fullName>
    </recommendedName>
</protein>
<evidence type="ECO:0000313" key="8">
    <source>
        <dbReference type="Proteomes" id="UP001212997"/>
    </source>
</evidence>
<organism evidence="7 8">
    <name type="scientific">Meripilus lineatus</name>
    <dbReference type="NCBI Taxonomy" id="2056292"/>
    <lineage>
        <taxon>Eukaryota</taxon>
        <taxon>Fungi</taxon>
        <taxon>Dikarya</taxon>
        <taxon>Basidiomycota</taxon>
        <taxon>Agaricomycotina</taxon>
        <taxon>Agaricomycetes</taxon>
        <taxon>Polyporales</taxon>
        <taxon>Meripilaceae</taxon>
        <taxon>Meripilus</taxon>
    </lineage>
</organism>
<dbReference type="InterPro" id="IPR017774">
    <property type="entry name" value="Bicupin_oxalate_deCO2ase/Oxase"/>
</dbReference>
<dbReference type="InterPro" id="IPR014710">
    <property type="entry name" value="RmlC-like_jellyroll"/>
</dbReference>
<dbReference type="GO" id="GO:0033609">
    <property type="term" value="P:oxalate metabolic process"/>
    <property type="evidence" value="ECO:0007669"/>
    <property type="project" value="InterPro"/>
</dbReference>
<keyword evidence="8" id="KW-1185">Reference proteome</keyword>
<feature type="binding site" evidence="3">
    <location>
        <position position="149"/>
    </location>
    <ligand>
        <name>Mn(2+)</name>
        <dbReference type="ChEBI" id="CHEBI:29035"/>
        <label>1</label>
    </ligand>
</feature>
<sequence>MARSVFVVLFLLTLPFSLAAPAAQLSSGSADPSRTTAASAPQPSSTVPFISSDANDVVIDGPIRGSLGASILGPVNPALQDQNPDLLAPPTTDQGTVGNAKWPFALSHNRLQTGGWARQQNEAVMPMASAMAGVNMRLEAGAVRELHWHKTAEGPGDLWFFPAGIPHSLQATADDPEGSEFLLVFDNGDFSEDSTFLLTDWLAHTPLSVIAKNFGSSPSDFLNLPAQQLYIFPDGTAPSHTTPDVSHLYWLAAPSDDAQAPENPQGQVPSPFIFTFSQVNATQHSGGTSKIADSSTFKAANTIAVAEVTVEPGAMRELHWHPTQDEWTFFLEGEARITLFASSSNARTFNYQAGDVGYVPASFGHYVENIGNTTLHFLEIFNTGESDGLIDRGGFTHFNLRSLPRYQSEPMARPDSTRVGESAFTDFGRNSEPF</sequence>
<evidence type="ECO:0000256" key="2">
    <source>
        <dbReference type="PIRSR" id="PIRSR617774-1"/>
    </source>
</evidence>
<dbReference type="CDD" id="cd20305">
    <property type="entry name" value="cupin_OxDC_C"/>
    <property type="match status" value="1"/>
</dbReference>
<feature type="binding site" evidence="3">
    <location>
        <position position="153"/>
    </location>
    <ligand>
        <name>Mn(2+)</name>
        <dbReference type="ChEBI" id="CHEBI:29035"/>
        <label>1</label>
    </ligand>
</feature>
<dbReference type="PANTHER" id="PTHR35848">
    <property type="entry name" value="OXALATE-BINDING PROTEIN"/>
    <property type="match status" value="1"/>
</dbReference>
<dbReference type="EMBL" id="JANAWD010000021">
    <property type="protein sequence ID" value="KAJ3490877.1"/>
    <property type="molecule type" value="Genomic_DNA"/>
</dbReference>
<gene>
    <name evidence="7" type="ORF">NLI96_g1110</name>
</gene>
<feature type="chain" id="PRO_5042266091" description="Cupin type-1 domain-containing protein" evidence="5">
    <location>
        <begin position="20"/>
        <end position="434"/>
    </location>
</feature>
<feature type="signal peptide" evidence="5">
    <location>
        <begin position="1"/>
        <end position="19"/>
    </location>
</feature>
<evidence type="ECO:0000256" key="3">
    <source>
        <dbReference type="PIRSR" id="PIRSR617774-2"/>
    </source>
</evidence>
<name>A0AAD5VFE8_9APHY</name>
<evidence type="ECO:0000256" key="4">
    <source>
        <dbReference type="SAM" id="MobiDB-lite"/>
    </source>
</evidence>
<dbReference type="Proteomes" id="UP001212997">
    <property type="component" value="Unassembled WGS sequence"/>
</dbReference>
<dbReference type="InterPro" id="IPR006045">
    <property type="entry name" value="Cupin_1"/>
</dbReference>
<keyword evidence="3" id="KW-0464">Manganese</keyword>
<dbReference type="PANTHER" id="PTHR35848:SF9">
    <property type="entry name" value="SLL1358 PROTEIN"/>
    <property type="match status" value="1"/>
</dbReference>